<dbReference type="Pfam" id="PF13149">
    <property type="entry name" value="Mfa_like_1"/>
    <property type="match status" value="1"/>
</dbReference>
<evidence type="ECO:0000313" key="2">
    <source>
        <dbReference type="EMBL" id="HIZ33903.1"/>
    </source>
</evidence>
<gene>
    <name evidence="2" type="ORF">H9814_10290</name>
</gene>
<dbReference type="CDD" id="cd13121">
    <property type="entry name" value="BF2867_like_C"/>
    <property type="match status" value="1"/>
</dbReference>
<evidence type="ECO:0000256" key="1">
    <source>
        <dbReference type="SAM" id="SignalP"/>
    </source>
</evidence>
<dbReference type="Gene3D" id="2.60.40.2630">
    <property type="match status" value="1"/>
</dbReference>
<keyword evidence="1" id="KW-0732">Signal</keyword>
<reference evidence="2" key="2">
    <citation type="submission" date="2021-04" db="EMBL/GenBank/DDBJ databases">
        <authorList>
            <person name="Gilroy R."/>
        </authorList>
    </citation>
    <scope>NUCLEOTIDE SEQUENCE</scope>
    <source>
        <strain evidence="2">ChiHjej9B8-1298</strain>
    </source>
</reference>
<dbReference type="AlphaFoldDB" id="A0A9D2EAK9"/>
<feature type="signal peptide" evidence="1">
    <location>
        <begin position="1"/>
        <end position="23"/>
    </location>
</feature>
<dbReference type="InterPro" id="IPR042278">
    <property type="entry name" value="Mfa-like_1_N"/>
</dbReference>
<sequence length="298" mass="31784">MNMKRIFLYTMLAAGLLASCTNDENLNGPVAAQITAGINQATTRVSVDGNSASFTDGDKINVVAPDNNTYVYTLQSDGTWSDGNNPYYFQDTNPVSFQAWYATATPQGATISIDTKTQTVTGGWNQWDILVTPTVTASASSPTINFTGDNAFQHIMSQVALIFKTGDGISDLTSLTAYALKSLVTNGTFNTQNCTLTNEATTGDVSISGISGVSGSEYSATPLILLPQAVTNNQIALEVTYNGQVYKANLSTPTGGLQEGYSYAYTVTIKNNGLEISDTEIEDWQPATGYQENVEAEL</sequence>
<feature type="chain" id="PRO_5038624794" evidence="1">
    <location>
        <begin position="24"/>
        <end position="298"/>
    </location>
</feature>
<dbReference type="InterPro" id="IPR025049">
    <property type="entry name" value="Mfa-like_1"/>
</dbReference>
<proteinExistence type="predicted"/>
<name>A0A9D2EAK9_9BACE</name>
<dbReference type="Gene3D" id="2.60.40.2620">
    <property type="entry name" value="Fimbrillin-like"/>
    <property type="match status" value="1"/>
</dbReference>
<reference evidence="2" key="1">
    <citation type="journal article" date="2021" name="PeerJ">
        <title>Extensive microbial diversity within the chicken gut microbiome revealed by metagenomics and culture.</title>
        <authorList>
            <person name="Gilroy R."/>
            <person name="Ravi A."/>
            <person name="Getino M."/>
            <person name="Pursley I."/>
            <person name="Horton D.L."/>
            <person name="Alikhan N.F."/>
            <person name="Baker D."/>
            <person name="Gharbi K."/>
            <person name="Hall N."/>
            <person name="Watson M."/>
            <person name="Adriaenssens E.M."/>
            <person name="Foster-Nyarko E."/>
            <person name="Jarju S."/>
            <person name="Secka A."/>
            <person name="Antonio M."/>
            <person name="Oren A."/>
            <person name="Chaudhuri R.R."/>
            <person name="La Ragione R."/>
            <person name="Hildebrand F."/>
            <person name="Pallen M.J."/>
        </authorList>
    </citation>
    <scope>NUCLEOTIDE SEQUENCE</scope>
    <source>
        <strain evidence="2">ChiHjej9B8-1298</strain>
    </source>
</reference>
<dbReference type="EMBL" id="DXBX01000083">
    <property type="protein sequence ID" value="HIZ33903.1"/>
    <property type="molecule type" value="Genomic_DNA"/>
</dbReference>
<evidence type="ECO:0000313" key="3">
    <source>
        <dbReference type="Proteomes" id="UP000824028"/>
    </source>
</evidence>
<organism evidence="2 3">
    <name type="scientific">Candidatus Bacteroides merdigallinarum</name>
    <dbReference type="NCBI Taxonomy" id="2838473"/>
    <lineage>
        <taxon>Bacteria</taxon>
        <taxon>Pseudomonadati</taxon>
        <taxon>Bacteroidota</taxon>
        <taxon>Bacteroidia</taxon>
        <taxon>Bacteroidales</taxon>
        <taxon>Bacteroidaceae</taxon>
        <taxon>Bacteroides</taxon>
    </lineage>
</organism>
<comment type="caution">
    <text evidence="2">The sequence shown here is derived from an EMBL/GenBank/DDBJ whole genome shotgun (WGS) entry which is preliminary data.</text>
</comment>
<dbReference type="PROSITE" id="PS51257">
    <property type="entry name" value="PROKAR_LIPOPROTEIN"/>
    <property type="match status" value="1"/>
</dbReference>
<accession>A0A9D2EAK9</accession>
<dbReference type="Proteomes" id="UP000824028">
    <property type="component" value="Unassembled WGS sequence"/>
</dbReference>
<dbReference type="CDD" id="cd13120">
    <property type="entry name" value="BF2867_like_N"/>
    <property type="match status" value="1"/>
</dbReference>
<protein>
    <submittedName>
        <fullName evidence="2">Fimbrillin family protein</fullName>
    </submittedName>
</protein>